<dbReference type="STRING" id="402384.HM131_02605"/>
<dbReference type="KEGG" id="hmn:HM131_02605"/>
<evidence type="ECO:0000313" key="2">
    <source>
        <dbReference type="Proteomes" id="UP000192527"/>
    </source>
</evidence>
<sequence>MTVSSPTHVISKMYESMLFEMSYDLHERYAQLLTSALHHVDADSCKEDVRALLIHLIEDMRNRSKEIYPLLYQEYGLTFALKSYIKQVEKRYGVKIDFAHSHKLNQIFANNGVLAFRLLQITLKLILEYSETDYVKIEVDQLGILFRYKSYIESFSSDQEELLQLLQKDLDIEMEFIRRKDQIEWRWFSAHLVQGGKL</sequence>
<dbReference type="OrthoDB" id="2966017at2"/>
<dbReference type="EMBL" id="CP020772">
    <property type="protein sequence ID" value="ARI75786.1"/>
    <property type="molecule type" value="Genomic_DNA"/>
</dbReference>
<evidence type="ECO:0008006" key="3">
    <source>
        <dbReference type="Google" id="ProtNLM"/>
    </source>
</evidence>
<proteinExistence type="predicted"/>
<reference evidence="1 2" key="1">
    <citation type="submission" date="2017-04" db="EMBL/GenBank/DDBJ databases">
        <title>The whole genome sequencing and assembly of Halobacillus mangrovi strain.</title>
        <authorList>
            <person name="Lee S.-J."/>
            <person name="Park M.-K."/>
            <person name="Kim J.-Y."/>
            <person name="Lee Y.-J."/>
            <person name="Yi H."/>
            <person name="Bahn Y.-S."/>
            <person name="Kim J.F."/>
            <person name="Lee D.-W."/>
        </authorList>
    </citation>
    <scope>NUCLEOTIDE SEQUENCE [LARGE SCALE GENOMIC DNA]</scope>
    <source>
        <strain evidence="1 2">KTB 131</strain>
    </source>
</reference>
<accession>A0A1W5ZR68</accession>
<protein>
    <recommendedName>
        <fullName evidence="3">SpoOB alpha-helical domain-containing protein</fullName>
    </recommendedName>
</protein>
<evidence type="ECO:0000313" key="1">
    <source>
        <dbReference type="EMBL" id="ARI75786.1"/>
    </source>
</evidence>
<dbReference type="RefSeq" id="WP_085027656.1">
    <property type="nucleotide sequence ID" value="NZ_CP020772.1"/>
</dbReference>
<organism evidence="1 2">
    <name type="scientific">Halobacillus mangrovi</name>
    <dbReference type="NCBI Taxonomy" id="402384"/>
    <lineage>
        <taxon>Bacteria</taxon>
        <taxon>Bacillati</taxon>
        <taxon>Bacillota</taxon>
        <taxon>Bacilli</taxon>
        <taxon>Bacillales</taxon>
        <taxon>Bacillaceae</taxon>
        <taxon>Halobacillus</taxon>
    </lineage>
</organism>
<dbReference type="Proteomes" id="UP000192527">
    <property type="component" value="Chromosome"/>
</dbReference>
<gene>
    <name evidence="1" type="ORF">HM131_02605</name>
</gene>
<name>A0A1W5ZR68_9BACI</name>
<keyword evidence="2" id="KW-1185">Reference proteome</keyword>
<dbReference type="AlphaFoldDB" id="A0A1W5ZR68"/>